<feature type="chain" id="PRO_5045529037" description="Lipoprotein" evidence="1">
    <location>
        <begin position="25"/>
        <end position="135"/>
    </location>
</feature>
<feature type="signal peptide" evidence="1">
    <location>
        <begin position="1"/>
        <end position="24"/>
    </location>
</feature>
<organism evidence="2 3">
    <name type="scientific">Streptomyces justiciae</name>
    <dbReference type="NCBI Taxonomy" id="2780140"/>
    <lineage>
        <taxon>Bacteria</taxon>
        <taxon>Bacillati</taxon>
        <taxon>Actinomycetota</taxon>
        <taxon>Actinomycetes</taxon>
        <taxon>Kitasatosporales</taxon>
        <taxon>Streptomycetaceae</taxon>
        <taxon>Streptomyces</taxon>
    </lineage>
</organism>
<proteinExistence type="predicted"/>
<evidence type="ECO:0000313" key="3">
    <source>
        <dbReference type="Proteomes" id="UP001257948"/>
    </source>
</evidence>
<protein>
    <recommendedName>
        <fullName evidence="4">Lipoprotein</fullName>
    </recommendedName>
</protein>
<keyword evidence="1" id="KW-0732">Signal</keyword>
<keyword evidence="3" id="KW-1185">Reference proteome</keyword>
<name>A0ABU3LRG0_9ACTN</name>
<dbReference type="PROSITE" id="PS51257">
    <property type="entry name" value="PROKAR_LIPOPROTEIN"/>
    <property type="match status" value="1"/>
</dbReference>
<evidence type="ECO:0000256" key="1">
    <source>
        <dbReference type="SAM" id="SignalP"/>
    </source>
</evidence>
<sequence>MPPWRRTALMVLVCAAGLSGCATLGERETAASRAALRFERSVRQADWSRACAALAPQTRQELTESAKTSCVKALPDEELPYAGALRGSEVYGQQAQVVLTTDTLFLSAFPTGWLITAAGCEPRPHQPYQCKVKGG</sequence>
<evidence type="ECO:0000313" key="2">
    <source>
        <dbReference type="EMBL" id="MDT7841814.1"/>
    </source>
</evidence>
<dbReference type="Proteomes" id="UP001257948">
    <property type="component" value="Unassembled WGS sequence"/>
</dbReference>
<evidence type="ECO:0008006" key="4">
    <source>
        <dbReference type="Google" id="ProtNLM"/>
    </source>
</evidence>
<accession>A0ABU3LRG0</accession>
<gene>
    <name evidence="2" type="ORF">RQC66_13825</name>
</gene>
<reference evidence="3" key="1">
    <citation type="submission" date="2023-07" db="EMBL/GenBank/DDBJ databases">
        <title>Draft genome sequence of the endophytic actinobacterium Streptomyces justiciae WPN32, a potential antibiotic producer.</title>
        <authorList>
            <person name="Yasawong M."/>
            <person name="Pana W."/>
            <person name="Ganta P."/>
            <person name="Santapan N."/>
            <person name="Songngamsuk T."/>
            <person name="Phatcharaharikarn M."/>
            <person name="Kerdtoob S."/>
            <person name="Nantapong N."/>
        </authorList>
    </citation>
    <scope>NUCLEOTIDE SEQUENCE [LARGE SCALE GENOMIC DNA]</scope>
    <source>
        <strain evidence="3">WPN32</strain>
    </source>
</reference>
<comment type="caution">
    <text evidence="2">The sequence shown here is derived from an EMBL/GenBank/DDBJ whole genome shotgun (WGS) entry which is preliminary data.</text>
</comment>
<dbReference type="EMBL" id="JAVTLL010000008">
    <property type="protein sequence ID" value="MDT7841814.1"/>
    <property type="molecule type" value="Genomic_DNA"/>
</dbReference>